<keyword evidence="2" id="KW-0812">Transmembrane</keyword>
<sequence>MIPSGMGHLERRQNRTTDDVSATRPLPSDDYHVRRRILPRQSFAIRFRSLDSESTTSDRKRRMRPDSSLSCVSLLFIGTTIISIAIIVMLIILQLHANIVEYQGPLDHVASSLLKPYYGMFCPVFSSIIDAGGGGAYYHGNESTSRPNSTVTLSWDCHCQNNNIDINKERNHLTAPPHGTEAFETTTSFPRIFMIGARSEDEDTFRAWDHELHRMAANYSHDYYDGGTTPRRLLPPRLERINTLEISNRYALSGGAPLRRSAAIIDNRANSTSTLTAKAVSGSSNVLPEDEGSNRRKYNNLCRNIKWEHRLFAVYQSIFSDLLLTYPTDAGFVIVEDDAILKNTHLFVQEVCDAQRYRLGFYSLYRSPLQHGGWTRGGYSPSCVYLHGTVAFYIRRSIMETIANERRRAYFCRLPIDMYISKLGPWYSTSKEIVGHSDVGRIGSTA</sequence>
<dbReference type="EMBL" id="JALLAZ020001544">
    <property type="protein sequence ID" value="KAL3773212.1"/>
    <property type="molecule type" value="Genomic_DNA"/>
</dbReference>
<keyword evidence="4" id="KW-1185">Reference proteome</keyword>
<evidence type="ECO:0000313" key="3">
    <source>
        <dbReference type="EMBL" id="KAL3773212.1"/>
    </source>
</evidence>
<keyword evidence="2" id="KW-1133">Transmembrane helix</keyword>
<dbReference type="AlphaFoldDB" id="A0ABD3NEK8"/>
<gene>
    <name evidence="3" type="ORF">ACHAW5_005862</name>
</gene>
<evidence type="ECO:0000256" key="2">
    <source>
        <dbReference type="SAM" id="Phobius"/>
    </source>
</evidence>
<organism evidence="3 4">
    <name type="scientific">Stephanodiscus triporus</name>
    <dbReference type="NCBI Taxonomy" id="2934178"/>
    <lineage>
        <taxon>Eukaryota</taxon>
        <taxon>Sar</taxon>
        <taxon>Stramenopiles</taxon>
        <taxon>Ochrophyta</taxon>
        <taxon>Bacillariophyta</taxon>
        <taxon>Coscinodiscophyceae</taxon>
        <taxon>Thalassiosirophycidae</taxon>
        <taxon>Stephanodiscales</taxon>
        <taxon>Stephanodiscaceae</taxon>
        <taxon>Stephanodiscus</taxon>
    </lineage>
</organism>
<evidence type="ECO:0000256" key="1">
    <source>
        <dbReference type="SAM" id="MobiDB-lite"/>
    </source>
</evidence>
<name>A0ABD3NEK8_9STRA</name>
<accession>A0ABD3NEK8</accession>
<feature type="transmembrane region" description="Helical" evidence="2">
    <location>
        <begin position="69"/>
        <end position="97"/>
    </location>
</feature>
<comment type="caution">
    <text evidence="3">The sequence shown here is derived from an EMBL/GenBank/DDBJ whole genome shotgun (WGS) entry which is preliminary data.</text>
</comment>
<proteinExistence type="predicted"/>
<keyword evidence="2" id="KW-0472">Membrane</keyword>
<feature type="compositionally biased region" description="Basic and acidic residues" evidence="1">
    <location>
        <begin position="8"/>
        <end position="18"/>
    </location>
</feature>
<reference evidence="3 4" key="1">
    <citation type="submission" date="2024-10" db="EMBL/GenBank/DDBJ databases">
        <title>Updated reference genomes for cyclostephanoid diatoms.</title>
        <authorList>
            <person name="Roberts W.R."/>
            <person name="Alverson A.J."/>
        </authorList>
    </citation>
    <scope>NUCLEOTIDE SEQUENCE [LARGE SCALE GENOMIC DNA]</scope>
    <source>
        <strain evidence="3 4">AJA276-08</strain>
    </source>
</reference>
<protein>
    <submittedName>
        <fullName evidence="3">Uncharacterized protein</fullName>
    </submittedName>
</protein>
<feature type="region of interest" description="Disordered" evidence="1">
    <location>
        <begin position="1"/>
        <end position="27"/>
    </location>
</feature>
<evidence type="ECO:0000313" key="4">
    <source>
        <dbReference type="Proteomes" id="UP001530315"/>
    </source>
</evidence>
<dbReference type="Proteomes" id="UP001530315">
    <property type="component" value="Unassembled WGS sequence"/>
</dbReference>